<keyword evidence="3 8" id="KW-0413">Isomerase</keyword>
<dbReference type="Gene3D" id="3.30.2350.10">
    <property type="entry name" value="Pseudouridine synthase"/>
    <property type="match status" value="1"/>
</dbReference>
<dbReference type="InterPro" id="IPR020103">
    <property type="entry name" value="PsdUridine_synth_cat_dom_sf"/>
</dbReference>
<evidence type="ECO:0000256" key="4">
    <source>
        <dbReference type="ARBA" id="ARBA00036882"/>
    </source>
</evidence>
<dbReference type="FunFam" id="3.30.2350.10:FF:000006">
    <property type="entry name" value="Pseudouridine synthase"/>
    <property type="match status" value="1"/>
</dbReference>
<evidence type="ECO:0000256" key="6">
    <source>
        <dbReference type="PIRSR" id="PIRSR606225-1"/>
    </source>
</evidence>
<evidence type="ECO:0000313" key="10">
    <source>
        <dbReference type="EMBL" id="SDN14799.1"/>
    </source>
</evidence>
<dbReference type="GO" id="GO:0003723">
    <property type="term" value="F:RNA binding"/>
    <property type="evidence" value="ECO:0007669"/>
    <property type="project" value="UniProtKB-KW"/>
</dbReference>
<organism evidence="10 11">
    <name type="scientific">Methylobacterium phyllostachyos</name>
    <dbReference type="NCBI Taxonomy" id="582672"/>
    <lineage>
        <taxon>Bacteria</taxon>
        <taxon>Pseudomonadati</taxon>
        <taxon>Pseudomonadota</taxon>
        <taxon>Alphaproteobacteria</taxon>
        <taxon>Hyphomicrobiales</taxon>
        <taxon>Methylobacteriaceae</taxon>
        <taxon>Methylobacterium</taxon>
    </lineage>
</organism>
<sequence>MVDSENEERAGIVAEGGLRLDRALVALFPDLSRARLQDLIRTGHVNRDGTTLRDPALKVAAGSRIILSLPPPEPAVPVAEAADLPIVYEDGDLIVIDKPAGLVVHPAPGHESGTLVNALIAHCGASLSGIGGVRRPGIVHRLDKDTSGLIVVAKNDATHQGLTAQFADHGRTGPLERAYAALVWGLPQPRAGTIRANLARSRFHREKIAVVSDESGRHAVTHYAVSEVYPEAALVRCELETGRTHQIRVHLAHLGHPLLGDPVYGGAFRTKAARLPPEAREALTSLGRQALHATLLGFSHPRTGKTLRFESPLPVDLATLVTHLRAGMAEGRGL</sequence>
<dbReference type="InterPro" id="IPR006145">
    <property type="entry name" value="PsdUridine_synth_RsuA/RluA"/>
</dbReference>
<dbReference type="GO" id="GO:0000455">
    <property type="term" value="P:enzyme-directed rRNA pseudouridine synthesis"/>
    <property type="evidence" value="ECO:0007669"/>
    <property type="project" value="UniProtKB-ARBA"/>
</dbReference>
<comment type="function">
    <text evidence="5">Responsible for synthesis of pseudouridine from uracil at positions 1911, 1915 and 1917 in 23S ribosomal RNA.</text>
</comment>
<dbReference type="SUPFAM" id="SSF55174">
    <property type="entry name" value="Alpha-L RNA-binding motif"/>
    <property type="match status" value="1"/>
</dbReference>
<dbReference type="GO" id="GO:0160140">
    <property type="term" value="F:23S rRNA pseudouridine(1911/1915/1917) synthase activity"/>
    <property type="evidence" value="ECO:0007669"/>
    <property type="project" value="UniProtKB-EC"/>
</dbReference>
<dbReference type="PROSITE" id="PS01129">
    <property type="entry name" value="PSI_RLU"/>
    <property type="match status" value="1"/>
</dbReference>
<comment type="catalytic activity">
    <reaction evidence="8">
        <text>a uridine in RNA = a pseudouridine in RNA</text>
        <dbReference type="Rhea" id="RHEA:48348"/>
        <dbReference type="Rhea" id="RHEA-COMP:12068"/>
        <dbReference type="Rhea" id="RHEA-COMP:12069"/>
        <dbReference type="ChEBI" id="CHEBI:65314"/>
        <dbReference type="ChEBI" id="CHEBI:65315"/>
    </reaction>
</comment>
<dbReference type="Pfam" id="PF01479">
    <property type="entry name" value="S4"/>
    <property type="match status" value="1"/>
</dbReference>
<comment type="catalytic activity">
    <reaction evidence="4">
        <text>uridine(1911/1915/1917) in 23S rRNA = pseudouridine(1911/1915/1917) in 23S rRNA</text>
        <dbReference type="Rhea" id="RHEA:42524"/>
        <dbReference type="Rhea" id="RHEA-COMP:10097"/>
        <dbReference type="Rhea" id="RHEA-COMP:10098"/>
        <dbReference type="ChEBI" id="CHEBI:65314"/>
        <dbReference type="ChEBI" id="CHEBI:65315"/>
        <dbReference type="EC" id="5.4.99.23"/>
    </reaction>
</comment>
<feature type="domain" description="RNA-binding S4" evidence="9">
    <location>
        <begin position="18"/>
        <end position="77"/>
    </location>
</feature>
<dbReference type="RefSeq" id="WP_244507542.1">
    <property type="nucleotide sequence ID" value="NZ_FNHS01000006.1"/>
</dbReference>
<dbReference type="PROSITE" id="PS50889">
    <property type="entry name" value="S4"/>
    <property type="match status" value="1"/>
</dbReference>
<dbReference type="SMART" id="SM00363">
    <property type="entry name" value="S4"/>
    <property type="match status" value="1"/>
</dbReference>
<keyword evidence="11" id="KW-1185">Reference proteome</keyword>
<dbReference type="CDD" id="cd00165">
    <property type="entry name" value="S4"/>
    <property type="match status" value="1"/>
</dbReference>
<dbReference type="EMBL" id="FNHS01000006">
    <property type="protein sequence ID" value="SDN14799.1"/>
    <property type="molecule type" value="Genomic_DNA"/>
</dbReference>
<comment type="similarity">
    <text evidence="1 8">Belongs to the pseudouridine synthase RluA family.</text>
</comment>
<feature type="active site" evidence="6">
    <location>
        <position position="143"/>
    </location>
</feature>
<evidence type="ECO:0000313" key="11">
    <source>
        <dbReference type="Proteomes" id="UP000198704"/>
    </source>
</evidence>
<dbReference type="NCBIfam" id="TIGR00005">
    <property type="entry name" value="rluA_subfam"/>
    <property type="match status" value="1"/>
</dbReference>
<proteinExistence type="inferred from homology"/>
<dbReference type="InterPro" id="IPR006224">
    <property type="entry name" value="PsdUridine_synth_RluA-like_CS"/>
</dbReference>
<evidence type="ECO:0000256" key="2">
    <source>
        <dbReference type="ARBA" id="ARBA00022884"/>
    </source>
</evidence>
<dbReference type="SUPFAM" id="SSF55120">
    <property type="entry name" value="Pseudouridine synthase"/>
    <property type="match status" value="1"/>
</dbReference>
<dbReference type="Proteomes" id="UP000198704">
    <property type="component" value="Unassembled WGS sequence"/>
</dbReference>
<dbReference type="Gene3D" id="3.10.290.10">
    <property type="entry name" value="RNA-binding S4 domain"/>
    <property type="match status" value="1"/>
</dbReference>
<dbReference type="PANTHER" id="PTHR21600">
    <property type="entry name" value="MITOCHONDRIAL RNA PSEUDOURIDINE SYNTHASE"/>
    <property type="match status" value="1"/>
</dbReference>
<dbReference type="STRING" id="582672.SAMN05216360_10650"/>
<accession>A0A1G9Z072</accession>
<dbReference type="PANTHER" id="PTHR21600:SF44">
    <property type="entry name" value="RIBOSOMAL LARGE SUBUNIT PSEUDOURIDINE SYNTHASE D"/>
    <property type="match status" value="1"/>
</dbReference>
<evidence type="ECO:0000256" key="1">
    <source>
        <dbReference type="ARBA" id="ARBA00010876"/>
    </source>
</evidence>
<evidence type="ECO:0000256" key="7">
    <source>
        <dbReference type="PROSITE-ProRule" id="PRU00182"/>
    </source>
</evidence>
<protein>
    <recommendedName>
        <fullName evidence="8">Pseudouridine synthase</fullName>
        <ecNumber evidence="8">5.4.99.-</ecNumber>
    </recommendedName>
</protein>
<reference evidence="11" key="1">
    <citation type="submission" date="2016-10" db="EMBL/GenBank/DDBJ databases">
        <authorList>
            <person name="Varghese N."/>
            <person name="Submissions S."/>
        </authorList>
    </citation>
    <scope>NUCLEOTIDE SEQUENCE [LARGE SCALE GENOMIC DNA]</scope>
    <source>
        <strain evidence="11">BL47</strain>
    </source>
</reference>
<dbReference type="InterPro" id="IPR050188">
    <property type="entry name" value="RluA_PseudoU_synthase"/>
</dbReference>
<dbReference type="InterPro" id="IPR036986">
    <property type="entry name" value="S4_RNA-bd_sf"/>
</dbReference>
<evidence type="ECO:0000259" key="9">
    <source>
        <dbReference type="SMART" id="SM00363"/>
    </source>
</evidence>
<dbReference type="InterPro" id="IPR002942">
    <property type="entry name" value="S4_RNA-bd"/>
</dbReference>
<name>A0A1G9Z072_9HYPH</name>
<gene>
    <name evidence="10" type="ORF">SAMN05216360_10650</name>
</gene>
<keyword evidence="2 7" id="KW-0694">RNA-binding</keyword>
<dbReference type="Pfam" id="PF00849">
    <property type="entry name" value="PseudoU_synth_2"/>
    <property type="match status" value="1"/>
</dbReference>
<evidence type="ECO:0000256" key="8">
    <source>
        <dbReference type="RuleBase" id="RU362028"/>
    </source>
</evidence>
<dbReference type="InterPro" id="IPR006225">
    <property type="entry name" value="PsdUridine_synth_RluC/D"/>
</dbReference>
<dbReference type="EC" id="5.4.99.-" evidence="8"/>
<evidence type="ECO:0000256" key="5">
    <source>
        <dbReference type="ARBA" id="ARBA00056072"/>
    </source>
</evidence>
<dbReference type="AlphaFoldDB" id="A0A1G9Z072"/>
<evidence type="ECO:0000256" key="3">
    <source>
        <dbReference type="ARBA" id="ARBA00023235"/>
    </source>
</evidence>
<dbReference type="CDD" id="cd02869">
    <property type="entry name" value="PseudoU_synth_RluA_like"/>
    <property type="match status" value="1"/>
</dbReference>